<evidence type="ECO:0000256" key="7">
    <source>
        <dbReference type="SAM" id="MobiDB-lite"/>
    </source>
</evidence>
<keyword evidence="9" id="KW-1185">Reference proteome</keyword>
<dbReference type="PANTHER" id="PTHR48182:SF2">
    <property type="entry name" value="PROTEIN SERAC1"/>
    <property type="match status" value="1"/>
</dbReference>
<dbReference type="SUPFAM" id="SSF53474">
    <property type="entry name" value="alpha/beta-Hydrolases"/>
    <property type="match status" value="2"/>
</dbReference>
<dbReference type="Gene3D" id="3.40.50.1820">
    <property type="entry name" value="alpha/beta hydrolase"/>
    <property type="match status" value="1"/>
</dbReference>
<keyword evidence="4" id="KW-0256">Endoplasmic reticulum</keyword>
<dbReference type="PANTHER" id="PTHR48182">
    <property type="entry name" value="PROTEIN SERAC1"/>
    <property type="match status" value="1"/>
</dbReference>
<sequence length="692" mass="77253">MGPALSRLANAKQPVQKPNEEDFGFKELFSGTNPAVDIIAIHGLGGHRESTWKADDGTLWLRDFLGDDLPNVRVLSYGYDAAPGSDRRVAHNTIRELADQFVNALVKERTDHPRALVICQTQTMASDWKLRNILVSTNGILFFGTPHSGVANEIIDGIKRVASGYREATTVILNDLRANSFELETVQKLYGQATSEKIKTIFFYSVYQEKGSGKMFVDYHAARVPGDRDAVTEGLYAYHRDMVRFGIRNNNYTSVRYYIKENVDSASEKVGAKWVTEDTLRSAVTGVLVSEYTPREGIPSTLGPVPADRPQLRESSDSVRGSPQSAPPNMTSPSESSKAPDRRVTTKVNDFGIKELASGTNPIFDIVAIHGLDGHREKTWMTKNGELWLRDLLPHDFSNARILSYGYDADTGSKERVSTQNMRRHAEGFAQALAMHRKNQPERPIIFIAHDLGGIILKWALVMCHSQSLDSKCDLRSILASTHAILFFGTPHSGLDNNILDDIRHMASKCAHKTDVLLKDLKENSKQLENVQRLYLGISEINTIFFTEVYGGKNGRLTVQPHSATVKGDRKAIEIGLHADHHDMVRFANREDVNYKTVVQHILEYAENAYEQVWKRWATEASIRRIVTGRGPPKRAFETGVGTTSGREMVLYRPLPAPTALLAIEAPPRAPTAQEELFGGKKPIKQLVREKI</sequence>
<dbReference type="InParanoid" id="G4TUA5"/>
<dbReference type="HOGENOM" id="CLU_398012_0_0_1"/>
<organism evidence="8 9">
    <name type="scientific">Serendipita indica (strain DSM 11827)</name>
    <name type="common">Root endophyte fungus</name>
    <name type="synonym">Piriformospora indica</name>
    <dbReference type="NCBI Taxonomy" id="1109443"/>
    <lineage>
        <taxon>Eukaryota</taxon>
        <taxon>Fungi</taxon>
        <taxon>Dikarya</taxon>
        <taxon>Basidiomycota</taxon>
        <taxon>Agaricomycotina</taxon>
        <taxon>Agaricomycetes</taxon>
        <taxon>Sebacinales</taxon>
        <taxon>Serendipitaceae</taxon>
        <taxon>Serendipita</taxon>
    </lineage>
</organism>
<gene>
    <name evidence="8" type="ORF">PIIN_08868</name>
</gene>
<evidence type="ECO:0000256" key="1">
    <source>
        <dbReference type="ARBA" id="ARBA00004173"/>
    </source>
</evidence>
<evidence type="ECO:0000256" key="2">
    <source>
        <dbReference type="ARBA" id="ARBA00004240"/>
    </source>
</evidence>
<dbReference type="GO" id="GO:0005739">
    <property type="term" value="C:mitochondrion"/>
    <property type="evidence" value="ECO:0007669"/>
    <property type="project" value="UniProtKB-SubCell"/>
</dbReference>
<comment type="caution">
    <text evidence="8">The sequence shown here is derived from an EMBL/GenBank/DDBJ whole genome shotgun (WGS) entry which is preliminary data.</text>
</comment>
<dbReference type="InterPro" id="IPR052374">
    <property type="entry name" value="SERAC1"/>
</dbReference>
<evidence type="ECO:0000256" key="6">
    <source>
        <dbReference type="ARBA" id="ARBA00023136"/>
    </source>
</evidence>
<dbReference type="GO" id="GO:0016020">
    <property type="term" value="C:membrane"/>
    <property type="evidence" value="ECO:0007669"/>
    <property type="project" value="UniProtKB-SubCell"/>
</dbReference>
<accession>G4TUA5</accession>
<evidence type="ECO:0000256" key="5">
    <source>
        <dbReference type="ARBA" id="ARBA00023128"/>
    </source>
</evidence>
<dbReference type="eggNOG" id="KOG2029">
    <property type="taxonomic scope" value="Eukaryota"/>
</dbReference>
<evidence type="ECO:0000313" key="8">
    <source>
        <dbReference type="EMBL" id="CCA74898.1"/>
    </source>
</evidence>
<name>G4TUA5_SERID</name>
<dbReference type="OrthoDB" id="3246270at2759"/>
<dbReference type="GO" id="GO:0005783">
    <property type="term" value="C:endoplasmic reticulum"/>
    <property type="evidence" value="ECO:0007669"/>
    <property type="project" value="UniProtKB-SubCell"/>
</dbReference>
<comment type="subcellular location">
    <subcellularLocation>
        <location evidence="2">Endoplasmic reticulum</location>
    </subcellularLocation>
    <subcellularLocation>
        <location evidence="3">Membrane</location>
    </subcellularLocation>
    <subcellularLocation>
        <location evidence="1">Mitochondrion</location>
    </subcellularLocation>
</comment>
<evidence type="ECO:0008006" key="10">
    <source>
        <dbReference type="Google" id="ProtNLM"/>
    </source>
</evidence>
<evidence type="ECO:0000313" key="9">
    <source>
        <dbReference type="Proteomes" id="UP000007148"/>
    </source>
</evidence>
<dbReference type="AlphaFoldDB" id="G4TUA5"/>
<dbReference type="EMBL" id="CAFZ01000369">
    <property type="protein sequence ID" value="CCA74898.1"/>
    <property type="molecule type" value="Genomic_DNA"/>
</dbReference>
<protein>
    <recommendedName>
        <fullName evidence="10">DUF676 domain-containing protein</fullName>
    </recommendedName>
</protein>
<dbReference type="InterPro" id="IPR029058">
    <property type="entry name" value="AB_hydrolase_fold"/>
</dbReference>
<evidence type="ECO:0000256" key="4">
    <source>
        <dbReference type="ARBA" id="ARBA00022824"/>
    </source>
</evidence>
<proteinExistence type="predicted"/>
<feature type="compositionally biased region" description="Polar residues" evidence="7">
    <location>
        <begin position="318"/>
        <end position="337"/>
    </location>
</feature>
<feature type="region of interest" description="Disordered" evidence="7">
    <location>
        <begin position="298"/>
        <end position="344"/>
    </location>
</feature>
<dbReference type="Proteomes" id="UP000007148">
    <property type="component" value="Unassembled WGS sequence"/>
</dbReference>
<reference evidence="8 9" key="1">
    <citation type="journal article" date="2011" name="PLoS Pathog.">
        <title>Endophytic Life Strategies Decoded by Genome and Transcriptome Analyses of the Mutualistic Root Symbiont Piriformospora indica.</title>
        <authorList>
            <person name="Zuccaro A."/>
            <person name="Lahrmann U."/>
            <person name="Guldener U."/>
            <person name="Langen G."/>
            <person name="Pfiffi S."/>
            <person name="Biedenkopf D."/>
            <person name="Wong P."/>
            <person name="Samans B."/>
            <person name="Grimm C."/>
            <person name="Basiewicz M."/>
            <person name="Murat C."/>
            <person name="Martin F."/>
            <person name="Kogel K.H."/>
        </authorList>
    </citation>
    <scope>NUCLEOTIDE SEQUENCE [LARGE SCALE GENOMIC DNA]</scope>
    <source>
        <strain evidence="8 9">DSM 11827</strain>
    </source>
</reference>
<keyword evidence="6" id="KW-0472">Membrane</keyword>
<keyword evidence="5" id="KW-0496">Mitochondrion</keyword>
<evidence type="ECO:0000256" key="3">
    <source>
        <dbReference type="ARBA" id="ARBA00004370"/>
    </source>
</evidence>